<comment type="caution">
    <text evidence="2">The sequence shown here is derived from an EMBL/GenBank/DDBJ whole genome shotgun (WGS) entry which is preliminary data.</text>
</comment>
<keyword evidence="1" id="KW-1133">Transmembrane helix</keyword>
<evidence type="ECO:0000313" key="3">
    <source>
        <dbReference type="Proteomes" id="UP000578352"/>
    </source>
</evidence>
<organism evidence="2 3">
    <name type="scientific">Leifsonia shinshuensis</name>
    <dbReference type="NCBI Taxonomy" id="150026"/>
    <lineage>
        <taxon>Bacteria</taxon>
        <taxon>Bacillati</taxon>
        <taxon>Actinomycetota</taxon>
        <taxon>Actinomycetes</taxon>
        <taxon>Micrococcales</taxon>
        <taxon>Microbacteriaceae</taxon>
        <taxon>Leifsonia</taxon>
    </lineage>
</organism>
<accession>A0A853D2D4</accession>
<dbReference type="EMBL" id="JACCFL010000001">
    <property type="protein sequence ID" value="NYJ24885.1"/>
    <property type="molecule type" value="Genomic_DNA"/>
</dbReference>
<keyword evidence="1" id="KW-0812">Transmembrane</keyword>
<gene>
    <name evidence="2" type="ORF">HNR13_003172</name>
</gene>
<sequence length="171" mass="18470">MSEIALLVSVFSLCVAALSLGWQIALWLLGGRRVSIQLRHGVLGDGGIAAGPVGNGKANDISSMRHQVFVGPEVVGVDVINVGRLPLTVSEYSLRVKGGQFSFVPHGEVIGRPLPFRLEPGESETWYVDAADARALARVHRDMGKRVAEVFMAVKLGTREEKRTKQTLALL</sequence>
<protein>
    <recommendedName>
        <fullName evidence="4">Phosphoribosylamine--glycine ligase</fullName>
    </recommendedName>
</protein>
<dbReference type="Proteomes" id="UP000578352">
    <property type="component" value="Unassembled WGS sequence"/>
</dbReference>
<name>A0A853D2D4_9MICO</name>
<keyword evidence="1" id="KW-0472">Membrane</keyword>
<evidence type="ECO:0000256" key="1">
    <source>
        <dbReference type="SAM" id="Phobius"/>
    </source>
</evidence>
<feature type="transmembrane region" description="Helical" evidence="1">
    <location>
        <begin position="6"/>
        <end position="29"/>
    </location>
</feature>
<proteinExistence type="predicted"/>
<dbReference type="AlphaFoldDB" id="A0A853D2D4"/>
<reference evidence="2 3" key="1">
    <citation type="submission" date="2020-07" db="EMBL/GenBank/DDBJ databases">
        <title>Sequencing the genomes of 1000 actinobacteria strains.</title>
        <authorList>
            <person name="Klenk H.-P."/>
        </authorList>
    </citation>
    <scope>NUCLEOTIDE SEQUENCE [LARGE SCALE GENOMIC DNA]</scope>
    <source>
        <strain evidence="2 3">DSM 15165</strain>
    </source>
</reference>
<dbReference type="RefSeq" id="WP_179607313.1">
    <property type="nucleotide sequence ID" value="NZ_BAABEH010000001.1"/>
</dbReference>
<evidence type="ECO:0000313" key="2">
    <source>
        <dbReference type="EMBL" id="NYJ24885.1"/>
    </source>
</evidence>
<evidence type="ECO:0008006" key="4">
    <source>
        <dbReference type="Google" id="ProtNLM"/>
    </source>
</evidence>